<dbReference type="Proteomes" id="UP000050482">
    <property type="component" value="Unassembled WGS sequence"/>
</dbReference>
<evidence type="ECO:0000313" key="2">
    <source>
        <dbReference type="Proteomes" id="UP000050482"/>
    </source>
</evidence>
<reference evidence="1 2" key="1">
    <citation type="submission" date="2015-09" db="EMBL/GenBank/DDBJ databases">
        <title>Draft genome sequence of Alicyclobacillus ferrooxydans DSM 22381.</title>
        <authorList>
            <person name="Hemp J."/>
        </authorList>
    </citation>
    <scope>NUCLEOTIDE SEQUENCE [LARGE SCALE GENOMIC DNA]</scope>
    <source>
        <strain evidence="1 2">TC-34</strain>
    </source>
</reference>
<dbReference type="EMBL" id="LJCO01000108">
    <property type="protein sequence ID" value="KPV38940.1"/>
    <property type="molecule type" value="Genomic_DNA"/>
</dbReference>
<dbReference type="AlphaFoldDB" id="A0A0P9C2Q7"/>
<organism evidence="1 2">
    <name type="scientific">Alicyclobacillus ferrooxydans</name>
    <dbReference type="NCBI Taxonomy" id="471514"/>
    <lineage>
        <taxon>Bacteria</taxon>
        <taxon>Bacillati</taxon>
        <taxon>Bacillota</taxon>
        <taxon>Bacilli</taxon>
        <taxon>Bacillales</taxon>
        <taxon>Alicyclobacillaceae</taxon>
        <taxon>Alicyclobacillus</taxon>
    </lineage>
</organism>
<keyword evidence="2" id="KW-1185">Reference proteome</keyword>
<name>A0A0P9C2Q7_9BACL</name>
<proteinExistence type="predicted"/>
<comment type="caution">
    <text evidence="1">The sequence shown here is derived from an EMBL/GenBank/DDBJ whole genome shotgun (WGS) entry which is preliminary data.</text>
</comment>
<dbReference type="RefSeq" id="WP_054971545.1">
    <property type="nucleotide sequence ID" value="NZ_LJCO01000108.1"/>
</dbReference>
<sequence length="119" mass="13478">MELFHSSNHSSLDNLYFHDAELGDIRVSYKDNQVVVYLHDVRIEQESKSEVELTFSGVTELHVPINEPWGGGYYCVSLTTEQDGKLKTEQFRTKLLLNSGDEINIVATQVQLNSSQKSS</sequence>
<dbReference type="OrthoDB" id="2084485at2"/>
<protein>
    <submittedName>
        <fullName evidence="1">Uncharacterized protein</fullName>
    </submittedName>
</protein>
<evidence type="ECO:0000313" key="1">
    <source>
        <dbReference type="EMBL" id="KPV38940.1"/>
    </source>
</evidence>
<dbReference type="PATRIC" id="fig|471514.4.peg.2274"/>
<dbReference type="STRING" id="471514.AN477_23135"/>
<accession>A0A0P9C2Q7</accession>
<gene>
    <name evidence="1" type="ORF">AN477_23135</name>
</gene>